<dbReference type="GO" id="GO:0008519">
    <property type="term" value="F:ammonium channel activity"/>
    <property type="evidence" value="ECO:0007669"/>
    <property type="project" value="InterPro"/>
</dbReference>
<evidence type="ECO:0000256" key="2">
    <source>
        <dbReference type="ARBA" id="ARBA00005887"/>
    </source>
</evidence>
<keyword evidence="6 8" id="KW-0472">Membrane</keyword>
<evidence type="ECO:0000256" key="1">
    <source>
        <dbReference type="ARBA" id="ARBA00004141"/>
    </source>
</evidence>
<comment type="similarity">
    <text evidence="2">Belongs to the ammonia transporter channel (TC 1.A.11.2) family.</text>
</comment>
<feature type="transmembrane region" description="Helical" evidence="8">
    <location>
        <begin position="105"/>
        <end position="126"/>
    </location>
</feature>
<feature type="transmembrane region" description="Helical" evidence="8">
    <location>
        <begin position="229"/>
        <end position="255"/>
    </location>
</feature>
<feature type="transmembrane region" description="Helical" evidence="8">
    <location>
        <begin position="262"/>
        <end position="279"/>
    </location>
</feature>
<gene>
    <name evidence="10" type="ORF">GL4_2644</name>
</gene>
<comment type="subcellular location">
    <subcellularLocation>
        <location evidence="1">Membrane</location>
        <topology evidence="1">Multi-pass membrane protein</topology>
    </subcellularLocation>
</comment>
<name>A0A0A8K550_9HYPH</name>
<evidence type="ECO:0000313" key="11">
    <source>
        <dbReference type="Proteomes" id="UP000031643"/>
    </source>
</evidence>
<sequence>MYEVGVSRRRNHLHTLMKNTMLIPLVTITFFFFGWWIYWAFPNGPFITGGLDTETAAANLPTSPTMATDLSDRITGVFWAAFLLFSWTAASIVSGSVIERIRSGAFWIIAVMIGSVTWIIDAAWGWSANGWMVKLLGYHDAYASGVIHAIAGGTALGVLVVLGPRLGRFRADGTARDFVPHNPWLVTVGLFLIYTGFWGFYAACNVPIISPEGIGGLITGETWTATTIYLTPTTLGAITFNFLMSLSGGLMVAYIISKGDPFWTYSGGLAGIITASAGNDLYHPIQAMFIAGIGTFIAYKMHYWVERTFKIDDAVGAVAVHGYAGFVGLVIAGFMLWGYPSSPYEGYATINPLGNTIGAVIMFFVLGFVPAWIVAKILNGMGLLRVPREVELMGLDFKTLADEEHAREDVREAEKALV</sequence>
<evidence type="ECO:0000259" key="9">
    <source>
        <dbReference type="Pfam" id="PF00909"/>
    </source>
</evidence>
<dbReference type="KEGG" id="mcg:GL4_2644"/>
<dbReference type="Proteomes" id="UP000031643">
    <property type="component" value="Chromosome"/>
</dbReference>
<evidence type="ECO:0000256" key="3">
    <source>
        <dbReference type="ARBA" id="ARBA00022448"/>
    </source>
</evidence>
<feature type="transmembrane region" description="Helical" evidence="8">
    <location>
        <begin position="76"/>
        <end position="98"/>
    </location>
</feature>
<dbReference type="EMBL" id="AP014648">
    <property type="protein sequence ID" value="BAQ18078.1"/>
    <property type="molecule type" value="Genomic_DNA"/>
</dbReference>
<dbReference type="Pfam" id="PF00909">
    <property type="entry name" value="Ammonium_transp"/>
    <property type="match status" value="1"/>
</dbReference>
<proteinExistence type="inferred from homology"/>
<protein>
    <submittedName>
        <fullName evidence="10">Ammonium transporter</fullName>
    </submittedName>
</protein>
<dbReference type="PANTHER" id="PTHR11730:SF6">
    <property type="entry name" value="AMMONIUM TRANSPORTER"/>
    <property type="match status" value="1"/>
</dbReference>
<accession>A0A0A8K550</accession>
<evidence type="ECO:0000256" key="5">
    <source>
        <dbReference type="ARBA" id="ARBA00022989"/>
    </source>
</evidence>
<keyword evidence="11" id="KW-1185">Reference proteome</keyword>
<reference evidence="10 11" key="1">
    <citation type="submission" date="2014-09" db="EMBL/GenBank/DDBJ databases">
        <title>Genome sequencing of Methyloceanibacter caenitepidi Gela4.</title>
        <authorList>
            <person name="Takeuchi M."/>
            <person name="Susumu S."/>
            <person name="Kamagata Y."/>
            <person name="Oshima K."/>
            <person name="Hattori M."/>
            <person name="Iwasaki W."/>
        </authorList>
    </citation>
    <scope>NUCLEOTIDE SEQUENCE [LARGE SCALE GENOMIC DNA]</scope>
    <source>
        <strain evidence="10 11">Gela4</strain>
    </source>
</reference>
<dbReference type="SUPFAM" id="SSF111352">
    <property type="entry name" value="Ammonium transporter"/>
    <property type="match status" value="1"/>
</dbReference>
<keyword evidence="4 8" id="KW-0812">Transmembrane</keyword>
<dbReference type="Gene3D" id="1.10.3430.10">
    <property type="entry name" value="Ammonium transporter AmtB like domains"/>
    <property type="match status" value="1"/>
</dbReference>
<feature type="transmembrane region" description="Helical" evidence="8">
    <location>
        <begin position="357"/>
        <end position="378"/>
    </location>
</feature>
<dbReference type="PANTHER" id="PTHR11730">
    <property type="entry name" value="AMMONIUM TRANSPORTER"/>
    <property type="match status" value="1"/>
</dbReference>
<keyword evidence="3" id="KW-0813">Transport</keyword>
<feature type="transmembrane region" description="Helical" evidence="8">
    <location>
        <begin position="146"/>
        <end position="163"/>
    </location>
</feature>
<dbReference type="HOGENOM" id="CLU_000445_33_1_5"/>
<evidence type="ECO:0000313" key="10">
    <source>
        <dbReference type="EMBL" id="BAQ18078.1"/>
    </source>
</evidence>
<dbReference type="InterPro" id="IPR024041">
    <property type="entry name" value="NH4_transpt_AmtB-like_dom"/>
</dbReference>
<evidence type="ECO:0000256" key="8">
    <source>
        <dbReference type="SAM" id="Phobius"/>
    </source>
</evidence>
<feature type="transmembrane region" description="Helical" evidence="8">
    <location>
        <begin position="21"/>
        <end position="41"/>
    </location>
</feature>
<feature type="transmembrane region" description="Helical" evidence="8">
    <location>
        <begin position="184"/>
        <end position="209"/>
    </location>
</feature>
<dbReference type="GO" id="GO:0016020">
    <property type="term" value="C:membrane"/>
    <property type="evidence" value="ECO:0007669"/>
    <property type="project" value="UniProtKB-SubCell"/>
</dbReference>
<keyword evidence="7" id="KW-0924">Ammonia transport</keyword>
<dbReference type="AlphaFoldDB" id="A0A0A8K550"/>
<dbReference type="STRING" id="1384459.GL4_2644"/>
<feature type="transmembrane region" description="Helical" evidence="8">
    <location>
        <begin position="285"/>
        <end position="302"/>
    </location>
</feature>
<feature type="transmembrane region" description="Helical" evidence="8">
    <location>
        <begin position="314"/>
        <end position="337"/>
    </location>
</feature>
<keyword evidence="5 8" id="KW-1133">Transmembrane helix</keyword>
<evidence type="ECO:0000256" key="7">
    <source>
        <dbReference type="ARBA" id="ARBA00023177"/>
    </source>
</evidence>
<evidence type="ECO:0000256" key="4">
    <source>
        <dbReference type="ARBA" id="ARBA00022692"/>
    </source>
</evidence>
<organism evidence="10 11">
    <name type="scientific">Methyloceanibacter caenitepidi</name>
    <dbReference type="NCBI Taxonomy" id="1384459"/>
    <lineage>
        <taxon>Bacteria</taxon>
        <taxon>Pseudomonadati</taxon>
        <taxon>Pseudomonadota</taxon>
        <taxon>Alphaproteobacteria</taxon>
        <taxon>Hyphomicrobiales</taxon>
        <taxon>Hyphomicrobiaceae</taxon>
        <taxon>Methyloceanibacter</taxon>
    </lineage>
</organism>
<dbReference type="GO" id="GO:0097272">
    <property type="term" value="P:ammonium homeostasis"/>
    <property type="evidence" value="ECO:0007669"/>
    <property type="project" value="TreeGrafter"/>
</dbReference>
<evidence type="ECO:0000256" key="6">
    <source>
        <dbReference type="ARBA" id="ARBA00023136"/>
    </source>
</evidence>
<feature type="domain" description="Ammonium transporter AmtB-like" evidence="9">
    <location>
        <begin position="1"/>
        <end position="401"/>
    </location>
</feature>
<dbReference type="InterPro" id="IPR029020">
    <property type="entry name" value="Ammonium/urea_transptr"/>
</dbReference>